<name>A0A7X0ITJ3_9HYPH</name>
<gene>
    <name evidence="2" type="ORF">GGD46_004210</name>
</gene>
<dbReference type="AlphaFoldDB" id="A0A7X0ITJ3"/>
<evidence type="ECO:0000313" key="2">
    <source>
        <dbReference type="EMBL" id="MBB6486911.1"/>
    </source>
</evidence>
<feature type="transmembrane region" description="Helical" evidence="1">
    <location>
        <begin position="21"/>
        <end position="41"/>
    </location>
</feature>
<keyword evidence="1" id="KW-1133">Transmembrane helix</keyword>
<evidence type="ECO:0000256" key="1">
    <source>
        <dbReference type="SAM" id="Phobius"/>
    </source>
</evidence>
<keyword evidence="1" id="KW-0472">Membrane</keyword>
<comment type="caution">
    <text evidence="2">The sequence shown here is derived from an EMBL/GenBank/DDBJ whole genome shotgun (WGS) entry which is preliminary data.</text>
</comment>
<protein>
    <submittedName>
        <fullName evidence="2">Uncharacterized protein</fullName>
    </submittedName>
</protein>
<evidence type="ECO:0000313" key="3">
    <source>
        <dbReference type="Proteomes" id="UP000565576"/>
    </source>
</evidence>
<organism evidence="2 3">
    <name type="scientific">Rhizobium lusitanum</name>
    <dbReference type="NCBI Taxonomy" id="293958"/>
    <lineage>
        <taxon>Bacteria</taxon>
        <taxon>Pseudomonadati</taxon>
        <taxon>Pseudomonadota</taxon>
        <taxon>Alphaproteobacteria</taxon>
        <taxon>Hyphomicrobiales</taxon>
        <taxon>Rhizobiaceae</taxon>
        <taxon>Rhizobium/Agrobacterium group</taxon>
        <taxon>Rhizobium</taxon>
    </lineage>
</organism>
<dbReference type="Proteomes" id="UP000565576">
    <property type="component" value="Unassembled WGS sequence"/>
</dbReference>
<accession>A0A7X0ITJ3</accession>
<sequence length="58" mass="6209">MSEHSRSLESTRHCVADRKPKGTIIYIVVAAVAIVTGVTSARHDSPAPAKAQIVKLLQ</sequence>
<dbReference type="EMBL" id="JACHBG010000010">
    <property type="protein sequence ID" value="MBB6486911.1"/>
    <property type="molecule type" value="Genomic_DNA"/>
</dbReference>
<proteinExistence type="predicted"/>
<reference evidence="2 3" key="1">
    <citation type="submission" date="2020-08" db="EMBL/GenBank/DDBJ databases">
        <title>Genomic Encyclopedia of Type Strains, Phase IV (KMG-V): Genome sequencing to study the core and pangenomes of soil and plant-associated prokaryotes.</title>
        <authorList>
            <person name="Whitman W."/>
        </authorList>
    </citation>
    <scope>NUCLEOTIDE SEQUENCE [LARGE SCALE GENOMIC DNA]</scope>
    <source>
        <strain evidence="2 3">SEMIA 4060</strain>
    </source>
</reference>
<keyword evidence="1" id="KW-0812">Transmembrane</keyword>